<feature type="chain" id="PRO_5034288998" evidence="1">
    <location>
        <begin position="16"/>
        <end position="154"/>
    </location>
</feature>
<feature type="signal peptide" evidence="1">
    <location>
        <begin position="1"/>
        <end position="15"/>
    </location>
</feature>
<protein>
    <submittedName>
        <fullName evidence="4">Perlucin-like</fullName>
    </submittedName>
</protein>
<dbReference type="Gene3D" id="3.10.100.10">
    <property type="entry name" value="Mannose-Binding Protein A, subunit A"/>
    <property type="match status" value="1"/>
</dbReference>
<sequence>MRLSHLVVLVGFCSAYYVESCLTGWVQFQDKCYMFNSMAKEWGVASGYCHAFNAKLAEPQTEAEGHFLSSHAQKLGGNFWIGVTDLIEEDIWMYPSTQQLFNMTSSLWSVNKPNGHTTANCGLLFAAFHGKMGDYNCVYPEKFICELSNEMYLK</sequence>
<dbReference type="CDD" id="cd00037">
    <property type="entry name" value="CLECT"/>
    <property type="match status" value="1"/>
</dbReference>
<keyword evidence="1" id="KW-0732">Signal</keyword>
<dbReference type="RefSeq" id="XP_022337605.1">
    <property type="nucleotide sequence ID" value="XM_022481897.1"/>
</dbReference>
<keyword evidence="3" id="KW-1185">Reference proteome</keyword>
<dbReference type="InterPro" id="IPR016186">
    <property type="entry name" value="C-type_lectin-like/link_sf"/>
</dbReference>
<name>A0A8B8EBW4_CRAVI</name>
<dbReference type="SUPFAM" id="SSF56436">
    <property type="entry name" value="C-type lectin-like"/>
    <property type="match status" value="1"/>
</dbReference>
<dbReference type="Proteomes" id="UP000694844">
    <property type="component" value="Chromosome 5"/>
</dbReference>
<dbReference type="InterPro" id="IPR016187">
    <property type="entry name" value="CTDL_fold"/>
</dbReference>
<feature type="domain" description="C-type lectin" evidence="2">
    <location>
        <begin position="28"/>
        <end position="146"/>
    </location>
</feature>
<dbReference type="InterPro" id="IPR050828">
    <property type="entry name" value="C-type_lectin/matrix_domain"/>
</dbReference>
<dbReference type="OrthoDB" id="6153286at2759"/>
<dbReference type="PANTHER" id="PTHR45710:SF26">
    <property type="entry name" value="RH26557P"/>
    <property type="match status" value="1"/>
</dbReference>
<evidence type="ECO:0000259" key="2">
    <source>
        <dbReference type="PROSITE" id="PS50041"/>
    </source>
</evidence>
<dbReference type="PANTHER" id="PTHR45710">
    <property type="entry name" value="C-TYPE LECTIN DOMAIN-CONTAINING PROTEIN 180"/>
    <property type="match status" value="1"/>
</dbReference>
<dbReference type="AlphaFoldDB" id="A0A8B8EBW4"/>
<proteinExistence type="predicted"/>
<dbReference type="KEGG" id="cvn:111133463"/>
<evidence type="ECO:0000313" key="3">
    <source>
        <dbReference type="Proteomes" id="UP000694844"/>
    </source>
</evidence>
<accession>A0A8B8EBW4</accession>
<dbReference type="Pfam" id="PF00059">
    <property type="entry name" value="Lectin_C"/>
    <property type="match status" value="1"/>
</dbReference>
<dbReference type="InterPro" id="IPR001304">
    <property type="entry name" value="C-type_lectin-like"/>
</dbReference>
<gene>
    <name evidence="4" type="primary">LOC111133463</name>
</gene>
<evidence type="ECO:0000313" key="4">
    <source>
        <dbReference type="RefSeq" id="XP_022337605.1"/>
    </source>
</evidence>
<organism evidence="3 4">
    <name type="scientific">Crassostrea virginica</name>
    <name type="common">Eastern oyster</name>
    <dbReference type="NCBI Taxonomy" id="6565"/>
    <lineage>
        <taxon>Eukaryota</taxon>
        <taxon>Metazoa</taxon>
        <taxon>Spiralia</taxon>
        <taxon>Lophotrochozoa</taxon>
        <taxon>Mollusca</taxon>
        <taxon>Bivalvia</taxon>
        <taxon>Autobranchia</taxon>
        <taxon>Pteriomorphia</taxon>
        <taxon>Ostreida</taxon>
        <taxon>Ostreoidea</taxon>
        <taxon>Ostreidae</taxon>
        <taxon>Crassostrea</taxon>
    </lineage>
</organism>
<reference evidence="4" key="1">
    <citation type="submission" date="2025-08" db="UniProtKB">
        <authorList>
            <consortium name="RefSeq"/>
        </authorList>
    </citation>
    <scope>IDENTIFICATION</scope>
    <source>
        <tissue evidence="4">Whole sample</tissue>
    </source>
</reference>
<evidence type="ECO:0000256" key="1">
    <source>
        <dbReference type="SAM" id="SignalP"/>
    </source>
</evidence>
<dbReference type="SMART" id="SM00034">
    <property type="entry name" value="CLECT"/>
    <property type="match status" value="1"/>
</dbReference>
<dbReference type="PROSITE" id="PS50041">
    <property type="entry name" value="C_TYPE_LECTIN_2"/>
    <property type="match status" value="1"/>
</dbReference>
<dbReference type="GeneID" id="111133463"/>